<evidence type="ECO:0000256" key="1">
    <source>
        <dbReference type="SAM" id="MobiDB-lite"/>
    </source>
</evidence>
<organism evidence="2">
    <name type="scientific">uncultured Rubrobacteraceae bacterium</name>
    <dbReference type="NCBI Taxonomy" id="349277"/>
    <lineage>
        <taxon>Bacteria</taxon>
        <taxon>Bacillati</taxon>
        <taxon>Actinomycetota</taxon>
        <taxon>Rubrobacteria</taxon>
        <taxon>Rubrobacterales</taxon>
        <taxon>Rubrobacteraceae</taxon>
        <taxon>environmental samples</taxon>
    </lineage>
</organism>
<gene>
    <name evidence="2" type="ORF">AVDCRST_MAG22-2380</name>
</gene>
<feature type="compositionally biased region" description="Basic and acidic residues" evidence="1">
    <location>
        <begin position="177"/>
        <end position="191"/>
    </location>
</feature>
<dbReference type="GO" id="GO:0008736">
    <property type="term" value="F:L-fucose isomerase activity"/>
    <property type="evidence" value="ECO:0007669"/>
    <property type="project" value="UniProtKB-EC"/>
</dbReference>
<keyword evidence="2" id="KW-0413">Isomerase</keyword>
<feature type="region of interest" description="Disordered" evidence="1">
    <location>
        <begin position="1"/>
        <end position="191"/>
    </location>
</feature>
<feature type="compositionally biased region" description="Basic and acidic residues" evidence="1">
    <location>
        <begin position="1"/>
        <end position="11"/>
    </location>
</feature>
<accession>A0A6J4PS39</accession>
<evidence type="ECO:0000313" key="2">
    <source>
        <dbReference type="EMBL" id="CAA9418384.1"/>
    </source>
</evidence>
<feature type="non-terminal residue" evidence="2">
    <location>
        <position position="1"/>
    </location>
</feature>
<feature type="compositionally biased region" description="Basic and acidic residues" evidence="1">
    <location>
        <begin position="103"/>
        <end position="122"/>
    </location>
</feature>
<name>A0A6J4PS39_9ACTN</name>
<dbReference type="EC" id="5.3.1.25" evidence="2"/>
<sequence>GEDRHPDDVRRQGVRPPRHREVRQGRRGRPRGGAGGRRPRGRAGAGGSVDEPARGRRGPAGGRPEARPDGLQHPRVGLPALLDARRERDAGAAAAVLQHKPRAARDGGDVGRRRGARPDRAHLRARLRGHLGPRGARQGGGLREGGGGGPVPARQHFRQDRGPPDGHVHRRLQPRPVDGEVRGGRRGDRPV</sequence>
<reference evidence="2" key="1">
    <citation type="submission" date="2020-02" db="EMBL/GenBank/DDBJ databases">
        <authorList>
            <person name="Meier V. D."/>
        </authorList>
    </citation>
    <scope>NUCLEOTIDE SEQUENCE</scope>
    <source>
        <strain evidence="2">AVDCRST_MAG22</strain>
    </source>
</reference>
<protein>
    <submittedName>
        <fullName evidence="2">L-fucose isomerase</fullName>
        <ecNumber evidence="2">5.3.1.25</ecNumber>
    </submittedName>
</protein>
<dbReference type="AlphaFoldDB" id="A0A6J4PS39"/>
<feature type="compositionally biased region" description="Gly residues" evidence="1">
    <location>
        <begin position="137"/>
        <end position="150"/>
    </location>
</feature>
<feature type="compositionally biased region" description="Basic residues" evidence="1">
    <location>
        <begin position="12"/>
        <end position="30"/>
    </location>
</feature>
<dbReference type="EMBL" id="CADCUV010000103">
    <property type="protein sequence ID" value="CAA9418384.1"/>
    <property type="molecule type" value="Genomic_DNA"/>
</dbReference>
<feature type="compositionally biased region" description="Basic and acidic residues" evidence="1">
    <location>
        <begin position="157"/>
        <end position="167"/>
    </location>
</feature>
<proteinExistence type="predicted"/>
<feature type="non-terminal residue" evidence="2">
    <location>
        <position position="191"/>
    </location>
</feature>